<keyword evidence="8" id="KW-0812">Transmembrane</keyword>
<dbReference type="RefSeq" id="WP_013564685.1">
    <property type="nucleotide sequence ID" value="NC_014962.1"/>
</dbReference>
<sequence>MNPNRSKSPGSTPTYPVPDPLVVADHRTPTVVWNPPSSPNTPVGSSRATASHPFVQDFGLTISDRPTSASDEEESDPPSPHLIPNPAHAHPDYRFRPGDRPLEDIIVLKPIGRGGFGEVYHAVSEAGRELALKYVSRNFEIERRGVTRCMNLKCPHLVTIFDVKRNAAGQWFVLMEYVAGPSLESQLNQHPNGLPRQEILRWMDGLATGVDFLHRAGIVHRDLKPANLFWDEGTVKIGDYGLAKQIHNTQTGGRRGHRHSEVIGTCHYMAPEIGKGDYSHRVDIYAMGVILYEMLTGRVPFHGETQHEVIQRHLCDLPDLEPIPEEYRDAVARALHKIPKRRPETARQLVEAIRISATPSIAPASPPEIVFVIEDGRLIARPSERPAPDIDLVINDQGQVVSPESSLLHQELPLEEVSNVATPPLRLRQNQPDAVSAPAASSPPAPPPARPSQASPRYGRFQRTLPSMWLPRWWSWARTHGLGLVWRIVRSRSRFRANSSRSHIADRSAPVKSGQENDSGVPSVWGWIGWFGSRRGVSLGSGGRFGLVTAGWYDLMPALILAPLLCGALVPPGLVVTGTSLGEAPQRVAFLALAPLTAAWIWLIHAGFGNRQAHHPLRSLRRLVDLTVAGAACGMLMAVFARFTHLDLPDLWHFPALLADVGPWRVEGTDRPSVWGFLAYHAALFPALGLWNPTGSGRSKRLRWGPIVGAALVGLALGHLLPYPEPWGLLPAVGVAVVAQVVRPRV</sequence>
<feature type="transmembrane region" description="Helical" evidence="8">
    <location>
        <begin position="588"/>
        <end position="608"/>
    </location>
</feature>
<keyword evidence="8" id="KW-1133">Transmembrane helix</keyword>
<dbReference type="Gene3D" id="1.10.510.10">
    <property type="entry name" value="Transferase(Phosphotransferase) domain 1"/>
    <property type="match status" value="1"/>
</dbReference>
<evidence type="ECO:0000256" key="3">
    <source>
        <dbReference type="ARBA" id="ARBA00022741"/>
    </source>
</evidence>
<gene>
    <name evidence="10" type="ordered locus">Isop_1815</name>
</gene>
<dbReference type="GO" id="GO:0004674">
    <property type="term" value="F:protein serine/threonine kinase activity"/>
    <property type="evidence" value="ECO:0007669"/>
    <property type="project" value="UniProtKB-KW"/>
</dbReference>
<dbReference type="Proteomes" id="UP000008631">
    <property type="component" value="Chromosome"/>
</dbReference>
<dbReference type="EMBL" id="CP002353">
    <property type="protein sequence ID" value="ADV62397.1"/>
    <property type="molecule type" value="Genomic_DNA"/>
</dbReference>
<feature type="region of interest" description="Disordered" evidence="7">
    <location>
        <begin position="429"/>
        <end position="457"/>
    </location>
</feature>
<dbReference type="InterPro" id="IPR017441">
    <property type="entry name" value="Protein_kinase_ATP_BS"/>
</dbReference>
<feature type="transmembrane region" description="Helical" evidence="8">
    <location>
        <begin position="704"/>
        <end position="721"/>
    </location>
</feature>
<dbReference type="GO" id="GO:0005524">
    <property type="term" value="F:ATP binding"/>
    <property type="evidence" value="ECO:0007669"/>
    <property type="project" value="UniProtKB-UniRule"/>
</dbReference>
<evidence type="ECO:0000256" key="6">
    <source>
        <dbReference type="PROSITE-ProRule" id="PRU10141"/>
    </source>
</evidence>
<dbReference type="OrthoDB" id="6111975at2"/>
<evidence type="ECO:0000256" key="8">
    <source>
        <dbReference type="SAM" id="Phobius"/>
    </source>
</evidence>
<dbReference type="PROSITE" id="PS00107">
    <property type="entry name" value="PROTEIN_KINASE_ATP"/>
    <property type="match status" value="1"/>
</dbReference>
<feature type="compositionally biased region" description="Polar residues" evidence="7">
    <location>
        <begin position="1"/>
        <end position="14"/>
    </location>
</feature>
<feature type="domain" description="Protein kinase" evidence="9">
    <location>
        <begin position="105"/>
        <end position="361"/>
    </location>
</feature>
<evidence type="ECO:0000256" key="1">
    <source>
        <dbReference type="ARBA" id="ARBA00022527"/>
    </source>
</evidence>
<reference evidence="10 11" key="2">
    <citation type="journal article" date="2011" name="Stand. Genomic Sci.">
        <title>Complete genome sequence of Isosphaera pallida type strain (IS1B).</title>
        <authorList>
            <consortium name="US DOE Joint Genome Institute (JGI-PGF)"/>
            <person name="Goker M."/>
            <person name="Cleland D."/>
            <person name="Saunders E."/>
            <person name="Lapidus A."/>
            <person name="Nolan M."/>
            <person name="Lucas S."/>
            <person name="Hammon N."/>
            <person name="Deshpande S."/>
            <person name="Cheng J.F."/>
            <person name="Tapia R."/>
            <person name="Han C."/>
            <person name="Goodwin L."/>
            <person name="Pitluck S."/>
            <person name="Liolios K."/>
            <person name="Pagani I."/>
            <person name="Ivanova N."/>
            <person name="Mavromatis K."/>
            <person name="Pati A."/>
            <person name="Chen A."/>
            <person name="Palaniappan K."/>
            <person name="Land M."/>
            <person name="Hauser L."/>
            <person name="Chang Y.J."/>
            <person name="Jeffries C.D."/>
            <person name="Detter J.C."/>
            <person name="Beck B."/>
            <person name="Woyke T."/>
            <person name="Bristow J."/>
            <person name="Eisen J.A."/>
            <person name="Markowitz V."/>
            <person name="Hugenholtz P."/>
            <person name="Kyrpides N.C."/>
            <person name="Klenk H.P."/>
        </authorList>
    </citation>
    <scope>NUCLEOTIDE SEQUENCE [LARGE SCALE GENOMIC DNA]</scope>
    <source>
        <strain evidence="11">ATCC 43644 / DSM 9630 / IS1B</strain>
    </source>
</reference>
<dbReference type="SUPFAM" id="SSF56112">
    <property type="entry name" value="Protein kinase-like (PK-like)"/>
    <property type="match status" value="1"/>
</dbReference>
<dbReference type="PANTHER" id="PTHR24345">
    <property type="entry name" value="SERINE/THREONINE-PROTEIN KINASE PLK"/>
    <property type="match status" value="1"/>
</dbReference>
<feature type="transmembrane region" description="Helical" evidence="8">
    <location>
        <begin position="620"/>
        <end position="643"/>
    </location>
</feature>
<proteinExistence type="predicted"/>
<dbReference type="InterPro" id="IPR000719">
    <property type="entry name" value="Prot_kinase_dom"/>
</dbReference>
<feature type="binding site" evidence="6">
    <location>
        <position position="133"/>
    </location>
    <ligand>
        <name>ATP</name>
        <dbReference type="ChEBI" id="CHEBI:30616"/>
    </ligand>
</feature>
<evidence type="ECO:0000256" key="4">
    <source>
        <dbReference type="ARBA" id="ARBA00022777"/>
    </source>
</evidence>
<keyword evidence="5 6" id="KW-0067">ATP-binding</keyword>
<dbReference type="InParanoid" id="E8R1I0"/>
<keyword evidence="11" id="KW-1185">Reference proteome</keyword>
<keyword evidence="4 10" id="KW-0418">Kinase</keyword>
<dbReference type="InterPro" id="IPR011009">
    <property type="entry name" value="Kinase-like_dom_sf"/>
</dbReference>
<keyword evidence="8" id="KW-0472">Membrane</keyword>
<keyword evidence="1 10" id="KW-0723">Serine/threonine-protein kinase</keyword>
<evidence type="ECO:0000313" key="10">
    <source>
        <dbReference type="EMBL" id="ADV62397.1"/>
    </source>
</evidence>
<feature type="compositionally biased region" description="Polar residues" evidence="7">
    <location>
        <begin position="40"/>
        <end position="49"/>
    </location>
</feature>
<name>E8R1I0_ISOPI</name>
<dbReference type="PROSITE" id="PS50011">
    <property type="entry name" value="PROTEIN_KINASE_DOM"/>
    <property type="match status" value="1"/>
</dbReference>
<dbReference type="HOGENOM" id="CLU_404317_0_0_0"/>
<keyword evidence="3 6" id="KW-0547">Nucleotide-binding</keyword>
<dbReference type="CDD" id="cd14014">
    <property type="entry name" value="STKc_PknB_like"/>
    <property type="match status" value="1"/>
</dbReference>
<evidence type="ECO:0000313" key="11">
    <source>
        <dbReference type="Proteomes" id="UP000008631"/>
    </source>
</evidence>
<dbReference type="AlphaFoldDB" id="E8R1I0"/>
<feature type="region of interest" description="Disordered" evidence="7">
    <location>
        <begin position="1"/>
        <end position="95"/>
    </location>
</feature>
<dbReference type="eggNOG" id="COG0515">
    <property type="taxonomic scope" value="Bacteria"/>
</dbReference>
<feature type="transmembrane region" description="Helical" evidence="8">
    <location>
        <begin position="674"/>
        <end position="692"/>
    </location>
</feature>
<evidence type="ECO:0000259" key="9">
    <source>
        <dbReference type="PROSITE" id="PS50011"/>
    </source>
</evidence>
<feature type="compositionally biased region" description="Pro residues" evidence="7">
    <location>
        <begin position="441"/>
        <end position="450"/>
    </location>
</feature>
<dbReference type="PANTHER" id="PTHR24345:SF91">
    <property type="entry name" value="SERINE_THREONINE-PROTEIN KINASE PLK4"/>
    <property type="match status" value="1"/>
</dbReference>
<dbReference type="Pfam" id="PF00069">
    <property type="entry name" value="Pkinase"/>
    <property type="match status" value="1"/>
</dbReference>
<organism evidence="10 11">
    <name type="scientific">Isosphaera pallida (strain ATCC 43644 / DSM 9630 / IS1B)</name>
    <dbReference type="NCBI Taxonomy" id="575540"/>
    <lineage>
        <taxon>Bacteria</taxon>
        <taxon>Pseudomonadati</taxon>
        <taxon>Planctomycetota</taxon>
        <taxon>Planctomycetia</taxon>
        <taxon>Isosphaerales</taxon>
        <taxon>Isosphaeraceae</taxon>
        <taxon>Isosphaera</taxon>
    </lineage>
</organism>
<reference key="1">
    <citation type="submission" date="2010-11" db="EMBL/GenBank/DDBJ databases">
        <title>The complete sequence of chromosome of Isophaera pallida ATCC 43644.</title>
        <authorList>
            <consortium name="US DOE Joint Genome Institute (JGI-PGF)"/>
            <person name="Lucas S."/>
            <person name="Copeland A."/>
            <person name="Lapidus A."/>
            <person name="Bruce D."/>
            <person name="Goodwin L."/>
            <person name="Pitluck S."/>
            <person name="Kyrpides N."/>
            <person name="Mavromatis K."/>
            <person name="Pagani I."/>
            <person name="Ivanova N."/>
            <person name="Saunders E."/>
            <person name="Brettin T."/>
            <person name="Detter J.C."/>
            <person name="Han C."/>
            <person name="Tapia R."/>
            <person name="Land M."/>
            <person name="Hauser L."/>
            <person name="Markowitz V."/>
            <person name="Cheng J.-F."/>
            <person name="Hugenholtz P."/>
            <person name="Woyke T."/>
            <person name="Wu D."/>
            <person name="Eisen J.A."/>
        </authorList>
    </citation>
    <scope>NUCLEOTIDE SEQUENCE</scope>
    <source>
        <strain>ATCC 43644</strain>
    </source>
</reference>
<keyword evidence="2" id="KW-0808">Transferase</keyword>
<evidence type="ECO:0000256" key="5">
    <source>
        <dbReference type="ARBA" id="ARBA00022840"/>
    </source>
</evidence>
<protein>
    <submittedName>
        <fullName evidence="10">Serine/threonine protein kinase</fullName>
    </submittedName>
</protein>
<dbReference type="STRING" id="575540.Isop_1815"/>
<dbReference type="SMART" id="SM00220">
    <property type="entry name" value="S_TKc"/>
    <property type="match status" value="1"/>
</dbReference>
<dbReference type="KEGG" id="ipa:Isop_1815"/>
<evidence type="ECO:0000256" key="7">
    <source>
        <dbReference type="SAM" id="MobiDB-lite"/>
    </source>
</evidence>
<evidence type="ECO:0000256" key="2">
    <source>
        <dbReference type="ARBA" id="ARBA00022679"/>
    </source>
</evidence>
<accession>E8R1I0</accession>